<name>A0A372MHH8_9SPIR</name>
<keyword evidence="14" id="KW-0029">Amino-acid transport</keyword>
<gene>
    <name evidence="15" type="primary">putP</name>
    <name evidence="15" type="ORF">DYP60_06195</name>
</gene>
<accession>A0A372MHH8</accession>
<evidence type="ECO:0000256" key="3">
    <source>
        <dbReference type="ARBA" id="ARBA00022448"/>
    </source>
</evidence>
<dbReference type="InterPro" id="IPR001734">
    <property type="entry name" value="Na/solute_symporter"/>
</dbReference>
<evidence type="ECO:0000256" key="14">
    <source>
        <dbReference type="RuleBase" id="RU366012"/>
    </source>
</evidence>
<feature type="transmembrane region" description="Helical" evidence="14">
    <location>
        <begin position="6"/>
        <end position="27"/>
    </location>
</feature>
<proteinExistence type="inferred from homology"/>
<feature type="transmembrane region" description="Helical" evidence="14">
    <location>
        <begin position="162"/>
        <end position="185"/>
    </location>
</feature>
<keyword evidence="4 14" id="KW-1003">Cell membrane</keyword>
<keyword evidence="16" id="KW-1185">Reference proteome</keyword>
<dbReference type="GO" id="GO:0031402">
    <property type="term" value="F:sodium ion binding"/>
    <property type="evidence" value="ECO:0007669"/>
    <property type="project" value="UniProtKB-UniRule"/>
</dbReference>
<dbReference type="CDD" id="cd11475">
    <property type="entry name" value="SLC5sbd_PutP"/>
    <property type="match status" value="1"/>
</dbReference>
<feature type="transmembrane region" description="Helical" evidence="14">
    <location>
        <begin position="77"/>
        <end position="95"/>
    </location>
</feature>
<dbReference type="InterPro" id="IPR050277">
    <property type="entry name" value="Sodium:Solute_Symporter"/>
</dbReference>
<organism evidence="15 16">
    <name type="scientific">Sphaerochaeta halotolerans</name>
    <dbReference type="NCBI Taxonomy" id="2293840"/>
    <lineage>
        <taxon>Bacteria</taxon>
        <taxon>Pseudomonadati</taxon>
        <taxon>Spirochaetota</taxon>
        <taxon>Spirochaetia</taxon>
        <taxon>Spirochaetales</taxon>
        <taxon>Sphaerochaetaceae</taxon>
        <taxon>Sphaerochaeta</taxon>
    </lineage>
</organism>
<dbReference type="Pfam" id="PF00474">
    <property type="entry name" value="SSF"/>
    <property type="match status" value="1"/>
</dbReference>
<comment type="subcellular location">
    <subcellularLocation>
        <location evidence="1 14">Cell membrane</location>
        <topology evidence="1 14">Multi-pass membrane protein</topology>
    </subcellularLocation>
</comment>
<comment type="similarity">
    <text evidence="2 13">Belongs to the sodium:solute symporter (SSF) (TC 2.A.21) family.</text>
</comment>
<feature type="transmembrane region" description="Helical" evidence="14">
    <location>
        <begin position="126"/>
        <end position="150"/>
    </location>
</feature>
<dbReference type="InterPro" id="IPR011851">
    <property type="entry name" value="Na/Pro_symporter"/>
</dbReference>
<dbReference type="GO" id="GO:0015824">
    <property type="term" value="P:proline transport"/>
    <property type="evidence" value="ECO:0007669"/>
    <property type="project" value="UniProtKB-UniRule"/>
</dbReference>
<dbReference type="AlphaFoldDB" id="A0A372MHH8"/>
<comment type="function">
    <text evidence="14">Catalyzes the sodium-dependent uptake of extracellular L-proline.</text>
</comment>
<keyword evidence="7 14" id="KW-1133">Transmembrane helix</keyword>
<dbReference type="GO" id="GO:0005298">
    <property type="term" value="F:proline:sodium symporter activity"/>
    <property type="evidence" value="ECO:0007669"/>
    <property type="project" value="UniProtKB-UniRule"/>
</dbReference>
<evidence type="ECO:0000256" key="11">
    <source>
        <dbReference type="ARBA" id="ARBA00023201"/>
    </source>
</evidence>
<evidence type="ECO:0000256" key="1">
    <source>
        <dbReference type="ARBA" id="ARBA00004651"/>
    </source>
</evidence>
<protein>
    <recommendedName>
        <fullName evidence="14">Sodium/proline symporter</fullName>
    </recommendedName>
    <alternativeName>
        <fullName evidence="14">Proline permease</fullName>
    </alternativeName>
</protein>
<dbReference type="InterPro" id="IPR018212">
    <property type="entry name" value="Na/solute_symporter_CS"/>
</dbReference>
<evidence type="ECO:0000256" key="9">
    <source>
        <dbReference type="ARBA" id="ARBA00023065"/>
    </source>
</evidence>
<keyword evidence="6 14" id="KW-0769">Symport</keyword>
<dbReference type="InterPro" id="IPR038377">
    <property type="entry name" value="Na/Glc_symporter_sf"/>
</dbReference>
<keyword evidence="9 14" id="KW-0406">Ion transport</keyword>
<dbReference type="RefSeq" id="WP_117330021.1">
    <property type="nucleotide sequence ID" value="NZ_QUWK01000005.1"/>
</dbReference>
<feature type="transmembrane region" description="Helical" evidence="14">
    <location>
        <begin position="433"/>
        <end position="452"/>
    </location>
</feature>
<evidence type="ECO:0000256" key="7">
    <source>
        <dbReference type="ARBA" id="ARBA00022989"/>
    </source>
</evidence>
<feature type="transmembrane region" description="Helical" evidence="14">
    <location>
        <begin position="316"/>
        <end position="341"/>
    </location>
</feature>
<feature type="transmembrane region" description="Helical" evidence="14">
    <location>
        <begin position="377"/>
        <end position="395"/>
    </location>
</feature>
<evidence type="ECO:0000256" key="2">
    <source>
        <dbReference type="ARBA" id="ARBA00006434"/>
    </source>
</evidence>
<evidence type="ECO:0000256" key="5">
    <source>
        <dbReference type="ARBA" id="ARBA00022692"/>
    </source>
</evidence>
<keyword evidence="5 14" id="KW-0812">Transmembrane</keyword>
<dbReference type="NCBIfam" id="TIGR02121">
    <property type="entry name" value="Na_Pro_sym"/>
    <property type="match status" value="1"/>
</dbReference>
<evidence type="ECO:0000313" key="16">
    <source>
        <dbReference type="Proteomes" id="UP000264002"/>
    </source>
</evidence>
<evidence type="ECO:0000256" key="6">
    <source>
        <dbReference type="ARBA" id="ARBA00022847"/>
    </source>
</evidence>
<feature type="transmembrane region" description="Helical" evidence="14">
    <location>
        <begin position="279"/>
        <end position="304"/>
    </location>
</feature>
<comment type="catalytic activity">
    <reaction evidence="12">
        <text>L-proline(in) + Na(+)(in) = L-proline(out) + Na(+)(out)</text>
        <dbReference type="Rhea" id="RHEA:28967"/>
        <dbReference type="ChEBI" id="CHEBI:29101"/>
        <dbReference type="ChEBI" id="CHEBI:60039"/>
    </reaction>
</comment>
<sequence length="498" mass="54305">MNRYQLITALAFALYLGLMLAIGFFTFRKTKSTSDYFLGGRSIGPWFTALSAEASDMSGWLLMGLPGLAYFTGLQEAFWTAVGLLVGTYLNWLFVAKRMRKYSIHAKDSITIPEFLTNRFHDKSKLLQTISSIIILVFFIVYTASGFLASAKLFTAVFGMNYYVALILGVLVILGYTLLGGYLAVVATDFLQGSLMFFALVTTGIIAVFTIGGPAHTLEQLSQFGQHFINPFVTPPGTSYGFLQILSALAWGLGYFGMPHILIRFMSIRSNNEVKTSRRIAMVWVIIAMAAALLVGVVGKIFLLPVAYGSQSAAEAVFIASMQKIFPTFIAGFFLCAILAASMSTADSQLLVASSAFSKDVYKAVLRKDASDKETLLVSRITVVAITIIAIFLALDPNSSIFDVVSYAWAGFGATFGPVILASLFWRRASRNGAVAAMLGGGITVVVWKQLSGGLFDVYELLPGFIIASLCMVIFSLLEKHPDEEVFKEFDAFMAIED</sequence>
<dbReference type="PROSITE" id="PS00457">
    <property type="entry name" value="NA_SOLUT_SYMP_2"/>
    <property type="match status" value="1"/>
</dbReference>
<keyword evidence="10 14" id="KW-0472">Membrane</keyword>
<dbReference type="PROSITE" id="PS50283">
    <property type="entry name" value="NA_SOLUT_SYMP_3"/>
    <property type="match status" value="1"/>
</dbReference>
<dbReference type="Gene3D" id="1.20.1730.10">
    <property type="entry name" value="Sodium/glucose cotransporter"/>
    <property type="match status" value="1"/>
</dbReference>
<dbReference type="Proteomes" id="UP000264002">
    <property type="component" value="Unassembled WGS sequence"/>
</dbReference>
<keyword evidence="8 14" id="KW-0915">Sodium</keyword>
<dbReference type="GO" id="GO:0005886">
    <property type="term" value="C:plasma membrane"/>
    <property type="evidence" value="ECO:0007669"/>
    <property type="project" value="UniProtKB-SubCell"/>
</dbReference>
<dbReference type="EMBL" id="QUWK01000005">
    <property type="protein sequence ID" value="RFU95212.1"/>
    <property type="molecule type" value="Genomic_DNA"/>
</dbReference>
<feature type="transmembrane region" description="Helical" evidence="14">
    <location>
        <begin position="197"/>
        <end position="218"/>
    </location>
</feature>
<evidence type="ECO:0000313" key="15">
    <source>
        <dbReference type="EMBL" id="RFU95212.1"/>
    </source>
</evidence>
<dbReference type="PANTHER" id="PTHR48086:SF3">
    <property type="entry name" value="SODIUM_PROLINE SYMPORTER"/>
    <property type="match status" value="1"/>
</dbReference>
<evidence type="ECO:0000256" key="8">
    <source>
        <dbReference type="ARBA" id="ARBA00023053"/>
    </source>
</evidence>
<feature type="transmembrane region" description="Helical" evidence="14">
    <location>
        <begin position="407"/>
        <end position="426"/>
    </location>
</feature>
<keyword evidence="11 14" id="KW-0739">Sodium transport</keyword>
<feature type="transmembrane region" description="Helical" evidence="14">
    <location>
        <begin position="238"/>
        <end position="258"/>
    </location>
</feature>
<reference evidence="16" key="1">
    <citation type="submission" date="2018-08" db="EMBL/GenBank/DDBJ databases">
        <authorList>
            <person name="Grouzdev D.S."/>
            <person name="Krutkina M.S."/>
        </authorList>
    </citation>
    <scope>NUCLEOTIDE SEQUENCE [LARGE SCALE GENOMIC DNA]</scope>
    <source>
        <strain evidence="16">4-11</strain>
    </source>
</reference>
<evidence type="ECO:0000256" key="4">
    <source>
        <dbReference type="ARBA" id="ARBA00022475"/>
    </source>
</evidence>
<keyword evidence="3 14" id="KW-0813">Transport</keyword>
<feature type="transmembrane region" description="Helical" evidence="14">
    <location>
        <begin position="458"/>
        <end position="478"/>
    </location>
</feature>
<comment type="caution">
    <text evidence="15">The sequence shown here is derived from an EMBL/GenBank/DDBJ whole genome shotgun (WGS) entry which is preliminary data.</text>
</comment>
<dbReference type="PANTHER" id="PTHR48086">
    <property type="entry name" value="SODIUM/PROLINE SYMPORTER-RELATED"/>
    <property type="match status" value="1"/>
</dbReference>
<evidence type="ECO:0000256" key="13">
    <source>
        <dbReference type="RuleBase" id="RU362091"/>
    </source>
</evidence>
<evidence type="ECO:0000256" key="12">
    <source>
        <dbReference type="ARBA" id="ARBA00033708"/>
    </source>
</evidence>
<reference evidence="15 16" key="2">
    <citation type="submission" date="2018-09" db="EMBL/GenBank/DDBJ databases">
        <title>Genome of Sphaerochaeta halotolerans strain 4-11.</title>
        <authorList>
            <person name="Nazina T.N."/>
            <person name="Sokolova D.S."/>
        </authorList>
    </citation>
    <scope>NUCLEOTIDE SEQUENCE [LARGE SCALE GENOMIC DNA]</scope>
    <source>
        <strain evidence="15 16">4-11</strain>
    </source>
</reference>
<evidence type="ECO:0000256" key="10">
    <source>
        <dbReference type="ARBA" id="ARBA00023136"/>
    </source>
</evidence>
<dbReference type="NCBIfam" id="TIGR00813">
    <property type="entry name" value="sss"/>
    <property type="match status" value="1"/>
</dbReference>